<sequence length="140" mass="15741">MHYTRTLRFHADLRKSATFILTFDKLEEAAFQDYFPVVEHDKITTASDFTPIELGLRTAIIEENHAHKFTTPEDGDGPSMIVAENKTTKKIDIGVGFVLSEDNAITAFVWRSIGPNSKLSAQFTPIARAYVAPNTDRMIH</sequence>
<reference evidence="2 3" key="1">
    <citation type="submission" date="2014-06" db="EMBL/GenBank/DDBJ databases">
        <title>Evolutionary Origins and Diversification of the Mycorrhizal Mutualists.</title>
        <authorList>
            <consortium name="DOE Joint Genome Institute"/>
            <consortium name="Mycorrhizal Genomics Consortium"/>
            <person name="Kohler A."/>
            <person name="Kuo A."/>
            <person name="Nagy L.G."/>
            <person name="Floudas D."/>
            <person name="Copeland A."/>
            <person name="Barry K.W."/>
            <person name="Cichocki N."/>
            <person name="Veneault-Fourrey C."/>
            <person name="LaButti K."/>
            <person name="Lindquist E.A."/>
            <person name="Lipzen A."/>
            <person name="Lundell T."/>
            <person name="Morin E."/>
            <person name="Murat C."/>
            <person name="Riley R."/>
            <person name="Ohm R."/>
            <person name="Sun H."/>
            <person name="Tunlid A."/>
            <person name="Henrissat B."/>
            <person name="Grigoriev I.V."/>
            <person name="Hibbett D.S."/>
            <person name="Martin F."/>
        </authorList>
    </citation>
    <scope>NUCLEOTIDE SEQUENCE [LARGE SCALE GENOMIC DNA]</scope>
    <source>
        <strain evidence="2 3">SS14</strain>
    </source>
</reference>
<evidence type="ECO:0000313" key="2">
    <source>
        <dbReference type="EMBL" id="KIJ41046.1"/>
    </source>
</evidence>
<dbReference type="EMBL" id="KN837419">
    <property type="protein sequence ID" value="KIJ25360.1"/>
    <property type="molecule type" value="Genomic_DNA"/>
</dbReference>
<dbReference type="OrthoDB" id="3165318at2759"/>
<evidence type="ECO:0000313" key="1">
    <source>
        <dbReference type="EMBL" id="KIJ25360.1"/>
    </source>
</evidence>
<dbReference type="HOGENOM" id="CLU_1836425_0_0_1"/>
<protein>
    <submittedName>
        <fullName evidence="2">Uncharacterized protein</fullName>
    </submittedName>
</protein>
<keyword evidence="3" id="KW-1185">Reference proteome</keyword>
<dbReference type="Proteomes" id="UP000054279">
    <property type="component" value="Unassembled WGS sequence"/>
</dbReference>
<dbReference type="EMBL" id="KN837139">
    <property type="protein sequence ID" value="KIJ41046.1"/>
    <property type="molecule type" value="Genomic_DNA"/>
</dbReference>
<dbReference type="AlphaFoldDB" id="A0A0C9VSK5"/>
<name>A0A0C9VSK5_SPHS4</name>
<proteinExistence type="predicted"/>
<gene>
    <name evidence="2" type="ORF">M422DRAFT_255892</name>
    <name evidence="1" type="ORF">M422DRAFT_273684</name>
</gene>
<accession>A0A0C9VSK5</accession>
<organism evidence="2 3">
    <name type="scientific">Sphaerobolus stellatus (strain SS14)</name>
    <dbReference type="NCBI Taxonomy" id="990650"/>
    <lineage>
        <taxon>Eukaryota</taxon>
        <taxon>Fungi</taxon>
        <taxon>Dikarya</taxon>
        <taxon>Basidiomycota</taxon>
        <taxon>Agaricomycotina</taxon>
        <taxon>Agaricomycetes</taxon>
        <taxon>Phallomycetidae</taxon>
        <taxon>Geastrales</taxon>
        <taxon>Sphaerobolaceae</taxon>
        <taxon>Sphaerobolus</taxon>
    </lineage>
</organism>
<evidence type="ECO:0000313" key="3">
    <source>
        <dbReference type="Proteomes" id="UP000054279"/>
    </source>
</evidence>